<keyword evidence="3" id="KW-0732">Signal</keyword>
<feature type="domain" description="CzcB-like barrel-sandwich hybrid" evidence="6">
    <location>
        <begin position="112"/>
        <end position="271"/>
    </location>
</feature>
<feature type="signal peptide" evidence="3">
    <location>
        <begin position="1"/>
        <end position="21"/>
    </location>
</feature>
<dbReference type="EMBL" id="LR536451">
    <property type="protein sequence ID" value="VFU16297.1"/>
    <property type="molecule type" value="Genomic_DNA"/>
</dbReference>
<dbReference type="FunFam" id="2.40.420.20:FF:000006">
    <property type="entry name" value="RND family efflux transporter MFP subunit"/>
    <property type="match status" value="1"/>
</dbReference>
<evidence type="ECO:0000313" key="9">
    <source>
        <dbReference type="Proteomes" id="UP000294360"/>
    </source>
</evidence>
<evidence type="ECO:0000256" key="3">
    <source>
        <dbReference type="SAM" id="SignalP"/>
    </source>
</evidence>
<evidence type="ECO:0000313" key="8">
    <source>
        <dbReference type="EMBL" id="VFU16297.1"/>
    </source>
</evidence>
<evidence type="ECO:0000259" key="5">
    <source>
        <dbReference type="Pfam" id="PF25954"/>
    </source>
</evidence>
<dbReference type="InterPro" id="IPR058649">
    <property type="entry name" value="CzcB_C"/>
</dbReference>
<accession>A0A4V6IN93</accession>
<dbReference type="GO" id="GO:0016020">
    <property type="term" value="C:membrane"/>
    <property type="evidence" value="ECO:0007669"/>
    <property type="project" value="InterPro"/>
</dbReference>
<dbReference type="KEGG" id="mtun:MTUNDRAET4_0037.1"/>
<dbReference type="OrthoDB" id="9774837at2"/>
<geneLocation type="plasmid" evidence="8 9">
    <name>2</name>
</geneLocation>
<evidence type="ECO:0000256" key="2">
    <source>
        <dbReference type="ARBA" id="ARBA00022448"/>
    </source>
</evidence>
<dbReference type="Gene3D" id="1.10.287.470">
    <property type="entry name" value="Helix hairpin bin"/>
    <property type="match status" value="1"/>
</dbReference>
<dbReference type="InterPro" id="IPR058648">
    <property type="entry name" value="HH_CzcB-like"/>
</dbReference>
<gene>
    <name evidence="8" type="ORF">MTUNDRAET4_0037</name>
</gene>
<comment type="similarity">
    <text evidence="1">Belongs to the membrane fusion protein (MFP) (TC 8.A.1) family.</text>
</comment>
<feature type="domain" description="CzcB-like C-terminal circularly permuted SH3-like" evidence="7">
    <location>
        <begin position="357"/>
        <end position="417"/>
    </location>
</feature>
<organism evidence="8 9">
    <name type="scientific">Methylocella tundrae</name>
    <dbReference type="NCBI Taxonomy" id="227605"/>
    <lineage>
        <taxon>Bacteria</taxon>
        <taxon>Pseudomonadati</taxon>
        <taxon>Pseudomonadota</taxon>
        <taxon>Alphaproteobacteria</taxon>
        <taxon>Hyphomicrobiales</taxon>
        <taxon>Beijerinckiaceae</taxon>
        <taxon>Methylocella</taxon>
    </lineage>
</organism>
<dbReference type="InterPro" id="IPR051909">
    <property type="entry name" value="MFP_Cation_Efflux"/>
</dbReference>
<dbReference type="GO" id="GO:0046914">
    <property type="term" value="F:transition metal ion binding"/>
    <property type="evidence" value="ECO:0007669"/>
    <property type="project" value="TreeGrafter"/>
</dbReference>
<dbReference type="GO" id="GO:0030288">
    <property type="term" value="C:outer membrane-bounded periplasmic space"/>
    <property type="evidence" value="ECO:0007669"/>
    <property type="project" value="TreeGrafter"/>
</dbReference>
<sequence>MKRIFAIVAALAIEAPLGGLASQASPAARTLFAWVPLSRLETSTQAEPVVVKDAPTPADSKGVADAPPEGVINISSEQIEAQEIKLALVEKGVIARRLSVPGTIALDMDLVARVPGRVVGTVTQMRKRLGDPVSQGEVVAVLDSREVADAKSEYLTAAVAFDLRKTMFERAEILWGKKISAEQQYLQARATYLEAELRLDLARQKLSALKLDPAEVEKAAKQESNLKSGVSSLREYEIRSLISGRVIERKVDVGTLIGSQGDPPDLYTVADLSMVWVEIALATTDLDVIAEGQTVVITSGRNSGARGVGQIIFISPLVDPDTRSARVIAQIDNKESIWRPGSTVTASIVIKEEPVEVLVPRAALQTIGGEQVVFVRTPNGFQRRVVTTGRSDEQNVEITSGLSAGEQIAVKNTFLLKAELGKGE</sequence>
<name>A0A4V6IN93_METTU</name>
<dbReference type="GO" id="GO:0060003">
    <property type="term" value="P:copper ion export"/>
    <property type="evidence" value="ECO:0007669"/>
    <property type="project" value="TreeGrafter"/>
</dbReference>
<feature type="domain" description="CusB-like beta-barrel" evidence="5">
    <location>
        <begin position="275"/>
        <end position="348"/>
    </location>
</feature>
<dbReference type="SUPFAM" id="SSF111369">
    <property type="entry name" value="HlyD-like secretion proteins"/>
    <property type="match status" value="1"/>
</dbReference>
<keyword evidence="8" id="KW-0614">Plasmid</keyword>
<evidence type="ECO:0000259" key="4">
    <source>
        <dbReference type="Pfam" id="PF25893"/>
    </source>
</evidence>
<dbReference type="Gene3D" id="2.40.420.20">
    <property type="match status" value="1"/>
</dbReference>
<reference evidence="8 9" key="1">
    <citation type="submission" date="2019-03" db="EMBL/GenBank/DDBJ databases">
        <authorList>
            <person name="Kox A.R. M."/>
        </authorList>
    </citation>
    <scope>NUCLEOTIDE SEQUENCE [LARGE SCALE GENOMIC DNA]</scope>
    <source>
        <strain evidence="8">MTUNDRAET4 annotated genome</strain>
        <plasmid evidence="9">2</plasmid>
    </source>
</reference>
<keyword evidence="2" id="KW-0813">Transport</keyword>
<dbReference type="RefSeq" id="WP_134492774.1">
    <property type="nucleotide sequence ID" value="NZ_CP139088.1"/>
</dbReference>
<dbReference type="GO" id="GO:0015679">
    <property type="term" value="P:plasma membrane copper ion transport"/>
    <property type="evidence" value="ECO:0007669"/>
    <property type="project" value="TreeGrafter"/>
</dbReference>
<dbReference type="NCBIfam" id="TIGR01730">
    <property type="entry name" value="RND_mfp"/>
    <property type="match status" value="1"/>
</dbReference>
<dbReference type="PANTHER" id="PTHR30097:SF4">
    <property type="entry name" value="SLR6042 PROTEIN"/>
    <property type="match status" value="1"/>
</dbReference>
<dbReference type="Pfam" id="PF25954">
    <property type="entry name" value="Beta-barrel_RND_2"/>
    <property type="match status" value="1"/>
</dbReference>
<dbReference type="AlphaFoldDB" id="A0A4V6IN93"/>
<dbReference type="PANTHER" id="PTHR30097">
    <property type="entry name" value="CATION EFFLUX SYSTEM PROTEIN CUSB"/>
    <property type="match status" value="1"/>
</dbReference>
<dbReference type="Gene3D" id="2.40.50.100">
    <property type="match status" value="1"/>
</dbReference>
<protein>
    <submittedName>
        <fullName evidence="8">Membrane fusion protein, cobalt-zinc-cadmium efflux system</fullName>
    </submittedName>
</protein>
<feature type="chain" id="PRO_5020875748" evidence="3">
    <location>
        <begin position="22"/>
        <end position="424"/>
    </location>
</feature>
<dbReference type="Pfam" id="PF25975">
    <property type="entry name" value="CzcB_C"/>
    <property type="match status" value="1"/>
</dbReference>
<evidence type="ECO:0000259" key="6">
    <source>
        <dbReference type="Pfam" id="PF25973"/>
    </source>
</evidence>
<dbReference type="InterPro" id="IPR058647">
    <property type="entry name" value="BSH_CzcB-like"/>
</dbReference>
<dbReference type="Gene3D" id="2.40.30.170">
    <property type="match status" value="1"/>
</dbReference>
<dbReference type="Pfam" id="PF25893">
    <property type="entry name" value="HH_CzcB"/>
    <property type="match status" value="1"/>
</dbReference>
<dbReference type="Pfam" id="PF25973">
    <property type="entry name" value="BSH_CzcB"/>
    <property type="match status" value="1"/>
</dbReference>
<dbReference type="Proteomes" id="UP000294360">
    <property type="component" value="Plasmid 2"/>
</dbReference>
<proteinExistence type="inferred from homology"/>
<feature type="domain" description="CzcB-like alpha-helical hairpin" evidence="4">
    <location>
        <begin position="149"/>
        <end position="208"/>
    </location>
</feature>
<dbReference type="InterPro" id="IPR058792">
    <property type="entry name" value="Beta-barrel_RND_2"/>
</dbReference>
<evidence type="ECO:0000256" key="1">
    <source>
        <dbReference type="ARBA" id="ARBA00009477"/>
    </source>
</evidence>
<evidence type="ECO:0000259" key="7">
    <source>
        <dbReference type="Pfam" id="PF25975"/>
    </source>
</evidence>
<dbReference type="GO" id="GO:0022857">
    <property type="term" value="F:transmembrane transporter activity"/>
    <property type="evidence" value="ECO:0007669"/>
    <property type="project" value="InterPro"/>
</dbReference>
<dbReference type="InterPro" id="IPR006143">
    <property type="entry name" value="RND_pump_MFP"/>
</dbReference>